<dbReference type="SUPFAM" id="SSF56024">
    <property type="entry name" value="Phospholipase D/nuclease"/>
    <property type="match status" value="2"/>
</dbReference>
<dbReference type="CDD" id="cd00138">
    <property type="entry name" value="PLDc_SF"/>
    <property type="match status" value="1"/>
</dbReference>
<dbReference type="SMART" id="SM00155">
    <property type="entry name" value="PLDc"/>
    <property type="match status" value="2"/>
</dbReference>
<dbReference type="EMBL" id="GG657452">
    <property type="protein sequence ID" value="OAT07111.1"/>
    <property type="molecule type" value="Genomic_DNA"/>
</dbReference>
<protein>
    <submittedName>
        <fullName evidence="4 5">IQ calmodulin-binding domain-containing protein</fullName>
    </submittedName>
</protein>
<evidence type="ECO:0000313" key="6">
    <source>
        <dbReference type="Proteomes" id="UP000002038"/>
    </source>
</evidence>
<dbReference type="PROSITE" id="PS50035">
    <property type="entry name" value="PLD"/>
    <property type="match status" value="2"/>
</dbReference>
<dbReference type="RefSeq" id="XP_031577595.1">
    <property type="nucleotide sequence ID" value="XM_031721154.1"/>
</dbReference>
<feature type="transmembrane region" description="Helical" evidence="2">
    <location>
        <begin position="50"/>
        <end position="72"/>
    </location>
</feature>
<keyword evidence="2" id="KW-1133">Transmembrane helix</keyword>
<feature type="transmembrane region" description="Helical" evidence="2">
    <location>
        <begin position="26"/>
        <end position="43"/>
    </location>
</feature>
<dbReference type="EMBL" id="GG657452">
    <property type="protein sequence ID" value="OAT07110.1"/>
    <property type="molecule type" value="Genomic_DNA"/>
</dbReference>
<dbReference type="GO" id="GO:0030572">
    <property type="term" value="F:phosphatidyltransferase activity"/>
    <property type="evidence" value="ECO:0007669"/>
    <property type="project" value="UniProtKB-ARBA"/>
</dbReference>
<feature type="domain" description="PLD phosphodiesterase" evidence="3">
    <location>
        <begin position="305"/>
        <end position="332"/>
    </location>
</feature>
<dbReference type="Pfam" id="PF13091">
    <property type="entry name" value="PLDc_2"/>
    <property type="match status" value="1"/>
</dbReference>
<proteinExistence type="predicted"/>
<reference evidence="5" key="1">
    <citation type="submission" date="2009-02" db="EMBL/GenBank/DDBJ databases">
        <title>The Genome Sequence of Blastomyces dermatitidis strain SLH14081.</title>
        <authorList>
            <consortium name="The Broad Institute Genome Sequencing Platform"/>
            <consortium name="Broad Institute Microbial Sequencing Center."/>
            <person name="Champion M."/>
            <person name="Cuomo C."/>
            <person name="Ma L.-J."/>
            <person name="Henn M.R."/>
            <person name="Klein B."/>
            <person name="Goldman B."/>
            <person name="Young S."/>
            <person name="Kodira C.D."/>
            <person name="Zeng Q."/>
            <person name="Koehrsen M."/>
            <person name="Alvarado L."/>
            <person name="Berlin A.M."/>
            <person name="Heiman D.I."/>
            <person name="Hepburn T.A."/>
            <person name="Saif S."/>
            <person name="Shea T.D."/>
            <person name="Shenoy N."/>
            <person name="Sykes S."/>
            <person name="Galagan J."/>
            <person name="Nusbaum C."/>
            <person name="Birren B."/>
        </authorList>
    </citation>
    <scope>NUCLEOTIDE SEQUENCE</scope>
    <source>
        <strain evidence="5">SLH14081</strain>
    </source>
</reference>
<feature type="region of interest" description="Disordered" evidence="1">
    <location>
        <begin position="404"/>
        <end position="442"/>
    </location>
</feature>
<dbReference type="PANTHER" id="PTHR21248">
    <property type="entry name" value="CARDIOLIPIN SYNTHASE"/>
    <property type="match status" value="1"/>
</dbReference>
<feature type="compositionally biased region" description="Basic and acidic residues" evidence="1">
    <location>
        <begin position="404"/>
        <end position="416"/>
    </location>
</feature>
<keyword evidence="2" id="KW-0472">Membrane</keyword>
<evidence type="ECO:0000256" key="1">
    <source>
        <dbReference type="SAM" id="MobiDB-lite"/>
    </source>
</evidence>
<evidence type="ECO:0000256" key="2">
    <source>
        <dbReference type="SAM" id="Phobius"/>
    </source>
</evidence>
<dbReference type="Gene3D" id="3.30.870.10">
    <property type="entry name" value="Endonuclease Chain A"/>
    <property type="match status" value="2"/>
</dbReference>
<evidence type="ECO:0000313" key="5">
    <source>
        <dbReference type="EMBL" id="OAT07111.1"/>
    </source>
</evidence>
<dbReference type="OrthoDB" id="9997422at2759"/>
<dbReference type="GO" id="GO:0032049">
    <property type="term" value="P:cardiolipin biosynthetic process"/>
    <property type="evidence" value="ECO:0007669"/>
    <property type="project" value="UniProtKB-ARBA"/>
</dbReference>
<dbReference type="AlphaFoldDB" id="A0A179UJA6"/>
<dbReference type="KEGG" id="bgh:BDBG_03212"/>
<organism evidence="5 6">
    <name type="scientific">Blastomyces gilchristii (strain SLH14081)</name>
    <name type="common">Blastomyces dermatitidis</name>
    <dbReference type="NCBI Taxonomy" id="559298"/>
    <lineage>
        <taxon>Eukaryota</taxon>
        <taxon>Fungi</taxon>
        <taxon>Dikarya</taxon>
        <taxon>Ascomycota</taxon>
        <taxon>Pezizomycotina</taxon>
        <taxon>Eurotiomycetes</taxon>
        <taxon>Eurotiomycetidae</taxon>
        <taxon>Onygenales</taxon>
        <taxon>Ajellomycetaceae</taxon>
        <taxon>Blastomyces</taxon>
    </lineage>
</organism>
<evidence type="ECO:0000259" key="3">
    <source>
        <dbReference type="PROSITE" id="PS50035"/>
    </source>
</evidence>
<keyword evidence="2" id="KW-0812">Transmembrane</keyword>
<reference evidence="6" key="2">
    <citation type="journal article" date="2015" name="PLoS Genet.">
        <title>The dynamic genome and transcriptome of the human fungal pathogen Blastomyces and close relative Emmonsia.</title>
        <authorList>
            <person name="Munoz J.F."/>
            <person name="Gauthier G.M."/>
            <person name="Desjardins C.A."/>
            <person name="Gallo J.E."/>
            <person name="Holder J."/>
            <person name="Sullivan T.D."/>
            <person name="Marty A.J."/>
            <person name="Carmen J.C."/>
            <person name="Chen Z."/>
            <person name="Ding L."/>
            <person name="Gujja S."/>
            <person name="Magrini V."/>
            <person name="Misas E."/>
            <person name="Mitreva M."/>
            <person name="Priest M."/>
            <person name="Saif S."/>
            <person name="Whiston E.A."/>
            <person name="Young S."/>
            <person name="Zeng Q."/>
            <person name="Goldman W.E."/>
            <person name="Mardis E.R."/>
            <person name="Taylor J.W."/>
            <person name="McEwen J.G."/>
            <person name="Clay O.K."/>
            <person name="Klein B.S."/>
            <person name="Cuomo C.A."/>
        </authorList>
    </citation>
    <scope>NUCLEOTIDE SEQUENCE [LARGE SCALE GENOMIC DNA]</scope>
    <source>
        <strain evidence="6">SLH14081</strain>
    </source>
</reference>
<name>A0A179UJA6_BLAGS</name>
<evidence type="ECO:0000313" key="4">
    <source>
        <dbReference type="EMBL" id="OAT07110.1"/>
    </source>
</evidence>
<dbReference type="RefSeq" id="XP_002626048.1">
    <property type="nucleotide sequence ID" value="XM_002626002.2"/>
</dbReference>
<dbReference type="Proteomes" id="UP000002038">
    <property type="component" value="Unassembled WGS sequence"/>
</dbReference>
<feature type="domain" description="PLD phosphodiesterase" evidence="3">
    <location>
        <begin position="606"/>
        <end position="633"/>
    </location>
</feature>
<dbReference type="PANTHER" id="PTHR21248:SF22">
    <property type="entry name" value="PHOSPHOLIPASE D"/>
    <property type="match status" value="1"/>
</dbReference>
<keyword evidence="6" id="KW-1185">Reference proteome</keyword>
<accession>A0A179UJA6</accession>
<dbReference type="InterPro" id="IPR025202">
    <property type="entry name" value="PLD-like_dom"/>
</dbReference>
<gene>
    <name evidence="5" type="ORF">BDBG_03212</name>
</gene>
<dbReference type="InterPro" id="IPR001736">
    <property type="entry name" value="PLipase_D/transphosphatidylase"/>
</dbReference>
<dbReference type="VEuPathDB" id="FungiDB:BDBG_03212"/>
<dbReference type="GeneID" id="8505709"/>
<sequence>MLLFVPVAFHPPPFFGAFPPSKSGLWIMPQLFSFCYLSCFPWASSHVGLIRLSAAGFSALLGFFGFVALLLAQPTSGRWTYNNMFPEWIYELCRDGTNVTSELATEPESAPRDIIDRVFKPQNGLCDRCRSSEKEKGNRHLDLQQAYLCGKWGSRRPSDLFLQIYHDVLCALDRNPMAGCASPSLLGSSGVVPLTIIAPTPDICRHMAHCIVRAEKEVFLATNYWTFSRCSTLITDALKELSLRAGRRGTKVVVKIMYDRAQLKQIINSRQLVYPKEVTDVHVQMPPPEHIPNLELEVMNYHKPLLGTFHSKFMVVDRRVALLQSNNIQDNDNLEMMVRMEGPIVDSFYDLAIIQWNTKLTPMLPMINSPAMTEKPPSFAHHAGQKLTGKAVNTFQLERLQSKELESRNELTRESGEYDPDIESEAASIQASVRPRGTESRVEGVTRHLNIVKRPDITGDAPEWSDQNEMTPYLLHAPHNPFPMALVCREPWPALNHSSIYTPQNVAFLSAIRNAQKSIFIQTPNMNAECLLEPILNAVRRGLVVTCYLTLGYNDAGELLPFQNGTNEMISNRLYNSLTSEEEKARLQIYNYVAKDQTKPIHNKFKKRSCHIKLMVIDEHVAIQGNGNLDTQSIFHSQETNVLFDSAEICQAWLEGIRRNQNTAIYGAVSSQDGCWHDPVTGEMVGGAIGVNPGRFSWIKGLAGAIKRVQGVDGFSRYLGERDTTFHAGVLGSL</sequence>